<organism evidence="2 3">
    <name type="scientific">Paracidovorax wautersii</name>
    <dbReference type="NCBI Taxonomy" id="1177982"/>
    <lineage>
        <taxon>Bacteria</taxon>
        <taxon>Pseudomonadati</taxon>
        <taxon>Pseudomonadota</taxon>
        <taxon>Betaproteobacteria</taxon>
        <taxon>Burkholderiales</taxon>
        <taxon>Comamonadaceae</taxon>
        <taxon>Paracidovorax</taxon>
    </lineage>
</organism>
<protein>
    <submittedName>
        <fullName evidence="2">Uncharacterized protein</fullName>
    </submittedName>
</protein>
<evidence type="ECO:0000256" key="1">
    <source>
        <dbReference type="SAM" id="MobiDB-lite"/>
    </source>
</evidence>
<feature type="region of interest" description="Disordered" evidence="1">
    <location>
        <begin position="50"/>
        <end position="75"/>
    </location>
</feature>
<name>A0A1I2DN65_9BURK</name>
<reference evidence="3" key="1">
    <citation type="submission" date="2016-10" db="EMBL/GenBank/DDBJ databases">
        <authorList>
            <person name="Varghese N."/>
            <person name="Submissions S."/>
        </authorList>
    </citation>
    <scope>NUCLEOTIDE SEQUENCE [LARGE SCALE GENOMIC DNA]</scope>
    <source>
        <strain evidence="3">DSM 27981</strain>
    </source>
</reference>
<evidence type="ECO:0000313" key="2">
    <source>
        <dbReference type="EMBL" id="SFE81733.1"/>
    </source>
</evidence>
<feature type="compositionally biased region" description="Polar residues" evidence="1">
    <location>
        <begin position="58"/>
        <end position="75"/>
    </location>
</feature>
<dbReference type="AlphaFoldDB" id="A0A1I2DN65"/>
<dbReference type="Proteomes" id="UP000199119">
    <property type="component" value="Unassembled WGS sequence"/>
</dbReference>
<accession>A0A1I2DN65</accession>
<evidence type="ECO:0000313" key="3">
    <source>
        <dbReference type="Proteomes" id="UP000199119"/>
    </source>
</evidence>
<keyword evidence="3" id="KW-1185">Reference proteome</keyword>
<proteinExistence type="predicted"/>
<sequence>MTGCNRTSSYSACVFPRAPRKSDQSDSIAVILSRSALPINDTELRLIATAPTIGDRSQPVNGNSTPAASGTPTRL</sequence>
<gene>
    <name evidence="2" type="ORF">SAMN04489711_105305</name>
</gene>
<dbReference type="EMBL" id="FONX01000005">
    <property type="protein sequence ID" value="SFE81733.1"/>
    <property type="molecule type" value="Genomic_DNA"/>
</dbReference>